<keyword evidence="3" id="KW-1185">Reference proteome</keyword>
<dbReference type="Proteomes" id="UP001299235">
    <property type="component" value="Unassembled WGS sequence"/>
</dbReference>
<feature type="coiled-coil region" evidence="1">
    <location>
        <begin position="187"/>
        <end position="214"/>
    </location>
</feature>
<comment type="caution">
    <text evidence="2">The sequence shown here is derived from an EMBL/GenBank/DDBJ whole genome shotgun (WGS) entry which is preliminary data.</text>
</comment>
<evidence type="ECO:0000313" key="2">
    <source>
        <dbReference type="EMBL" id="MCC2148703.1"/>
    </source>
</evidence>
<sequence length="226" mass="26530">MKQLWKKFDKLTEICYMSELEDNCPQWDEAYDVFKQLVAQGREKDPQYAAEILKMDDATDFAYGVADWIEDYLDELDAREEHEKLMERCEELLNLFQWQEVYPGDLKFRIASALAAEDKKEEALKFCEKWYAEDQHEMAATALVYAKMTLKDLEGAEDVVRKYISEDTPCTDENDILFMAAADLYLVNGKEKERMAVTEALQKYEQELEGYSEDMESDISFELPFE</sequence>
<proteinExistence type="predicted"/>
<protein>
    <submittedName>
        <fullName evidence="2">Uncharacterized protein</fullName>
    </submittedName>
</protein>
<accession>A0ABS8EU41</accession>
<reference evidence="2 3" key="1">
    <citation type="submission" date="2021-10" db="EMBL/GenBank/DDBJ databases">
        <title>Anaerobic single-cell dispensing facilitates the cultivation of human gut bacteria.</title>
        <authorList>
            <person name="Afrizal A."/>
        </authorList>
    </citation>
    <scope>NUCLEOTIDE SEQUENCE [LARGE SCALE GENOMIC DNA]</scope>
    <source>
        <strain evidence="2 3">CLA-AA-H246</strain>
    </source>
</reference>
<evidence type="ECO:0000256" key="1">
    <source>
        <dbReference type="SAM" id="Coils"/>
    </source>
</evidence>
<dbReference type="RefSeq" id="WP_022118757.1">
    <property type="nucleotide sequence ID" value="NZ_JAJEQE010000012.1"/>
</dbReference>
<keyword evidence="1" id="KW-0175">Coiled coil</keyword>
<dbReference type="EMBL" id="JAJEQE010000012">
    <property type="protein sequence ID" value="MCC2148703.1"/>
    <property type="molecule type" value="Genomic_DNA"/>
</dbReference>
<organism evidence="2 3">
    <name type="scientific">Hominisplanchenecus faecis</name>
    <dbReference type="NCBI Taxonomy" id="2885351"/>
    <lineage>
        <taxon>Bacteria</taxon>
        <taxon>Bacillati</taxon>
        <taxon>Bacillota</taxon>
        <taxon>Clostridia</taxon>
        <taxon>Lachnospirales</taxon>
        <taxon>Lachnospiraceae</taxon>
        <taxon>Hominisplanchenecus</taxon>
    </lineage>
</organism>
<gene>
    <name evidence="2" type="ORF">LKD42_05455</name>
</gene>
<evidence type="ECO:0000313" key="3">
    <source>
        <dbReference type="Proteomes" id="UP001299235"/>
    </source>
</evidence>
<name>A0ABS8EU41_9FIRM</name>